<dbReference type="PANTHER" id="PTHR45766:SF6">
    <property type="entry name" value="SWI_SNF-RELATED MATRIX-ASSOCIATED ACTIN-DEPENDENT REGULATOR OF CHROMATIN SUBFAMILY A-LIKE PROTEIN 1"/>
    <property type="match status" value="1"/>
</dbReference>
<dbReference type="RefSeq" id="WP_129340201.1">
    <property type="nucleotide sequence ID" value="NZ_JACIDD010000001.1"/>
</dbReference>
<evidence type="ECO:0000256" key="2">
    <source>
        <dbReference type="ARBA" id="ARBA00022801"/>
    </source>
</evidence>
<dbReference type="Gene3D" id="3.40.50.300">
    <property type="entry name" value="P-loop containing nucleotide triphosphate hydrolases"/>
    <property type="match status" value="1"/>
</dbReference>
<dbReference type="CDD" id="cd18793">
    <property type="entry name" value="SF2_C_SNF"/>
    <property type="match status" value="1"/>
</dbReference>
<dbReference type="InterPro" id="IPR001650">
    <property type="entry name" value="Helicase_C-like"/>
</dbReference>
<dbReference type="InterPro" id="IPR038718">
    <property type="entry name" value="SNF2-like_sf"/>
</dbReference>
<dbReference type="Pfam" id="PF13020">
    <property type="entry name" value="NOV_C"/>
    <property type="match status" value="1"/>
</dbReference>
<dbReference type="GO" id="GO:0004386">
    <property type="term" value="F:helicase activity"/>
    <property type="evidence" value="ECO:0007669"/>
    <property type="project" value="UniProtKB-KW"/>
</dbReference>
<name>A0A4Q2IZG4_9SPHN</name>
<comment type="caution">
    <text evidence="5">The sequence shown here is derived from an EMBL/GenBank/DDBJ whole genome shotgun (WGS) entry which is preliminary data.</text>
</comment>
<keyword evidence="4" id="KW-0067">ATP-binding</keyword>
<dbReference type="SMART" id="SM00490">
    <property type="entry name" value="HELICc"/>
    <property type="match status" value="1"/>
</dbReference>
<dbReference type="Gene3D" id="3.40.50.10810">
    <property type="entry name" value="Tandem AAA-ATPase domain"/>
    <property type="match status" value="1"/>
</dbReference>
<keyword evidence="3" id="KW-0347">Helicase</keyword>
<evidence type="ECO:0000313" key="5">
    <source>
        <dbReference type="EMBL" id="RXZ34412.1"/>
    </source>
</evidence>
<accession>A0A4Q2IZG4</accession>
<dbReference type="SUPFAM" id="SSF52540">
    <property type="entry name" value="P-loop containing nucleoside triphosphate hydrolases"/>
    <property type="match status" value="2"/>
</dbReference>
<dbReference type="InterPro" id="IPR024975">
    <property type="entry name" value="NOV_C"/>
</dbReference>
<keyword evidence="1" id="KW-0547">Nucleotide-binding</keyword>
<dbReference type="InterPro" id="IPR000330">
    <property type="entry name" value="SNF2_N"/>
</dbReference>
<sequence>MKLEEIQLGQSLAGIEPSQVVTVVATVPVSEGAVQLIYRTPDGNMKERFLNRDDESAVGLATVERPFSFDGDGAAFQLACEAKRIDLAFLFDPMMAVHSSNVEPLPHQITAVYEALLPRQPLRFVLADDPGAGKTIMAGLYIRELIMRADSHRILIVAPGSLVEQWRDELYEKFGLEFHVYSSLLEQTSPSGNPFEDYPRLIVRLDQLSRNEELQDKLCAPGWDLAVFDEAHKLSAHYFGSKLEKTGRFRFAEKLGAHARHLLLMTATPHNGKEEDFQLFLSLLDSDRFYGKFRDGVHKVDASDLMRRMVKEELVKFDGTPLFPERKAYTVNYELSSIEAALYEAVTNYVQTEMGKADQLQGARKGSVGFALTALQRRLASSPEAIFQSLKRRRERLENRLRDESFGAKGRIGLAETYADAPEDEEDLSAEEQEALEESLIDDATAAKTVVELEAEIVILKGLEDQARAVVASGQDRKWDELSKILQNNPDTRDAAGRQRKIIIFSEHRDTLNYLRARIAGVLGNPDAIVTIHGGTHRDDRRRLQALFRSDPDVRVLVATDAAGEGVNLQNANLMVNYDLPWNPNRLEQRFGRIHRIGQTEVCHLWNLVAKETREGDVYHRLLLKLEVESQALHGRVFDILGEVFDETSLKDLLIQAIRYGDRPDVRARLTQKIDQALDRDHLKSLLDRHALDKTTMTRERLFAVKEEMEKAEARRLQPFFVRAFFTKALDALGGTAHPREAGRYEISYIPATIRERDRRLTGRNRREHEPVLRRYSRICFEREAVQPSDRPGLERAVLMHPGHPLMLAMSDIILEQHTNLLRQGAILIDPADEGVDPALLFLLTHEISSGDGATLSKRLQFVRVGPDGQATFAGWAPHLDLEPLPEAERVLLNDVVEAPWLSSGQEARALALAATTLVPEHYGEVAQRRIDHVEKTLNAVHERLSKEIGFWQDRWLKLKDDAEAGKDVRLNLQNVERTLGDLQGRLENRRKELQAQRHVVNGTPVVLGAALVVPAGLMNRLRGHEPADPIAATFAVDAAARSRIEQLAMTAVRQVEEARGCHVVDVSAAKCGWDLTSYRPAIDGRQPEPRHIEVKGRVKGASTVTITRNEMLYAFNQGDKFVLAIVFVGEDDTIDGPHYIQRPFDREPGWGVASINFNLNDLLAKAGAA</sequence>
<dbReference type="CDD" id="cd18011">
    <property type="entry name" value="DEXDc_RapA"/>
    <property type="match status" value="1"/>
</dbReference>
<organism evidence="5 6">
    <name type="scientific">Sphingomonas desiccabilis</name>
    <dbReference type="NCBI Taxonomy" id="429134"/>
    <lineage>
        <taxon>Bacteria</taxon>
        <taxon>Pseudomonadati</taxon>
        <taxon>Pseudomonadota</taxon>
        <taxon>Alphaproteobacteria</taxon>
        <taxon>Sphingomonadales</taxon>
        <taxon>Sphingomonadaceae</taxon>
        <taxon>Sphingomonas</taxon>
    </lineage>
</organism>
<dbReference type="PROSITE" id="PS51192">
    <property type="entry name" value="HELICASE_ATP_BIND_1"/>
    <property type="match status" value="1"/>
</dbReference>
<dbReference type="Pfam" id="PF00176">
    <property type="entry name" value="SNF2-rel_dom"/>
    <property type="match status" value="1"/>
</dbReference>
<evidence type="ECO:0000256" key="1">
    <source>
        <dbReference type="ARBA" id="ARBA00022741"/>
    </source>
</evidence>
<dbReference type="InterPro" id="IPR049730">
    <property type="entry name" value="SNF2/RAD54-like_C"/>
</dbReference>
<evidence type="ECO:0000256" key="4">
    <source>
        <dbReference type="ARBA" id="ARBA00022840"/>
    </source>
</evidence>
<dbReference type="PANTHER" id="PTHR45766">
    <property type="entry name" value="DNA ANNEALING HELICASE AND ENDONUCLEASE ZRANB3 FAMILY MEMBER"/>
    <property type="match status" value="1"/>
</dbReference>
<dbReference type="EMBL" id="SDPT01000001">
    <property type="protein sequence ID" value="RXZ34412.1"/>
    <property type="molecule type" value="Genomic_DNA"/>
</dbReference>
<proteinExistence type="predicted"/>
<reference evidence="5 6" key="1">
    <citation type="submission" date="2019-01" db="EMBL/GenBank/DDBJ databases">
        <title>Sphingomonas mucosissima sp. nov. and Sphingomonas desiccabilis sp. nov., from biological soil crusts in the Colorado Plateau, USA.</title>
        <authorList>
            <person name="Zhu D."/>
        </authorList>
    </citation>
    <scope>NUCLEOTIDE SEQUENCE [LARGE SCALE GENOMIC DNA]</scope>
    <source>
        <strain evidence="5 6">CP1D</strain>
    </source>
</reference>
<dbReference type="AlphaFoldDB" id="A0A4Q2IZG4"/>
<keyword evidence="2" id="KW-0378">Hydrolase</keyword>
<protein>
    <submittedName>
        <fullName evidence="5">DUF3883 domain-containing protein</fullName>
    </submittedName>
</protein>
<dbReference type="Proteomes" id="UP000292347">
    <property type="component" value="Unassembled WGS sequence"/>
</dbReference>
<dbReference type="SMART" id="SM00487">
    <property type="entry name" value="DEXDc"/>
    <property type="match status" value="1"/>
</dbReference>
<dbReference type="Pfam" id="PF00271">
    <property type="entry name" value="Helicase_C"/>
    <property type="match status" value="1"/>
</dbReference>
<dbReference type="GO" id="GO:0005524">
    <property type="term" value="F:ATP binding"/>
    <property type="evidence" value="ECO:0007669"/>
    <property type="project" value="UniProtKB-KW"/>
</dbReference>
<dbReference type="InterPro" id="IPR027417">
    <property type="entry name" value="P-loop_NTPase"/>
</dbReference>
<dbReference type="InterPro" id="IPR057342">
    <property type="entry name" value="DEXDc_RapA"/>
</dbReference>
<evidence type="ECO:0000313" key="6">
    <source>
        <dbReference type="Proteomes" id="UP000292347"/>
    </source>
</evidence>
<dbReference type="InterPro" id="IPR014001">
    <property type="entry name" value="Helicase_ATP-bd"/>
</dbReference>
<keyword evidence="6" id="KW-1185">Reference proteome</keyword>
<evidence type="ECO:0000256" key="3">
    <source>
        <dbReference type="ARBA" id="ARBA00022806"/>
    </source>
</evidence>
<dbReference type="PROSITE" id="PS51194">
    <property type="entry name" value="HELICASE_CTER"/>
    <property type="match status" value="1"/>
</dbReference>
<dbReference type="OrthoDB" id="9814088at2"/>
<dbReference type="GO" id="GO:0016787">
    <property type="term" value="F:hydrolase activity"/>
    <property type="evidence" value="ECO:0007669"/>
    <property type="project" value="UniProtKB-KW"/>
</dbReference>
<gene>
    <name evidence="5" type="ORF">EO081_01600</name>
</gene>